<keyword evidence="3 5" id="KW-1133">Transmembrane helix</keyword>
<comment type="caution">
    <text evidence="6">The sequence shown here is derived from an EMBL/GenBank/DDBJ whole genome shotgun (WGS) entry which is preliminary data.</text>
</comment>
<feature type="transmembrane region" description="Helical" evidence="5">
    <location>
        <begin position="165"/>
        <end position="190"/>
    </location>
</feature>
<feature type="transmembrane region" description="Helical" evidence="5">
    <location>
        <begin position="225"/>
        <end position="246"/>
    </location>
</feature>
<evidence type="ECO:0000313" key="6">
    <source>
        <dbReference type="EMBL" id="KAL2064544.1"/>
    </source>
</evidence>
<keyword evidence="4 5" id="KW-0472">Membrane</keyword>
<keyword evidence="2 5" id="KW-0812">Transmembrane</keyword>
<dbReference type="PANTHER" id="PTHR31465">
    <property type="entry name" value="PROTEIN RTA1-RELATED"/>
    <property type="match status" value="1"/>
</dbReference>
<feature type="transmembrane region" description="Helical" evidence="5">
    <location>
        <begin position="261"/>
        <end position="281"/>
    </location>
</feature>
<name>A0ABR4C3Q6_9HELO</name>
<feature type="transmembrane region" description="Helical" evidence="5">
    <location>
        <begin position="57"/>
        <end position="76"/>
    </location>
</feature>
<gene>
    <name evidence="6" type="ORF">VTL71DRAFT_3681</name>
</gene>
<dbReference type="PANTHER" id="PTHR31465:SF8">
    <property type="entry name" value="DOMAIN PROTEIN, PUTATIVE (AFU_ORTHOLOGUE AFUA_6G14140)-RELATED"/>
    <property type="match status" value="1"/>
</dbReference>
<evidence type="ECO:0000256" key="4">
    <source>
        <dbReference type="ARBA" id="ARBA00023136"/>
    </source>
</evidence>
<sequence>MSSSTSDINFMDCTKETCTVEQSVYGYYPSAVASYIFIVVFGVSALAHVIQGVMTRSWSFMTVMAIGIVLEAIGYVGRVLMRDDPFSAAFIAIQLICITVAPTFIAAGIYLTLKHFIIVHGSQFSRLAPKWYTWIFITSDITSIIIQSIGAILASNGSSTTTGNAIIVTGLSTQVLTLLIFGLMVLDVYLRIRTHSHQSQHATISPELDFTSSTKALRESRRFKILVASLVVAYAAILIRCIYRIAEMAGGWMNEIMQDQISFVILESVMMGIVVLALNVGHPGFMFVLTKKVGEKGGDEDPEMAGV</sequence>
<organism evidence="6 7">
    <name type="scientific">Oculimacula yallundae</name>
    <dbReference type="NCBI Taxonomy" id="86028"/>
    <lineage>
        <taxon>Eukaryota</taxon>
        <taxon>Fungi</taxon>
        <taxon>Dikarya</taxon>
        <taxon>Ascomycota</taxon>
        <taxon>Pezizomycotina</taxon>
        <taxon>Leotiomycetes</taxon>
        <taxon>Helotiales</taxon>
        <taxon>Ploettnerulaceae</taxon>
        <taxon>Oculimacula</taxon>
    </lineage>
</organism>
<evidence type="ECO:0000256" key="3">
    <source>
        <dbReference type="ARBA" id="ARBA00022989"/>
    </source>
</evidence>
<evidence type="ECO:0000313" key="7">
    <source>
        <dbReference type="Proteomes" id="UP001595075"/>
    </source>
</evidence>
<accession>A0ABR4C3Q6</accession>
<feature type="transmembrane region" description="Helical" evidence="5">
    <location>
        <begin position="131"/>
        <end position="153"/>
    </location>
</feature>
<dbReference type="EMBL" id="JAZHXI010000013">
    <property type="protein sequence ID" value="KAL2064544.1"/>
    <property type="molecule type" value="Genomic_DNA"/>
</dbReference>
<feature type="transmembrane region" description="Helical" evidence="5">
    <location>
        <begin position="32"/>
        <end position="50"/>
    </location>
</feature>
<evidence type="ECO:0000256" key="5">
    <source>
        <dbReference type="SAM" id="Phobius"/>
    </source>
</evidence>
<feature type="transmembrane region" description="Helical" evidence="5">
    <location>
        <begin position="88"/>
        <end position="111"/>
    </location>
</feature>
<evidence type="ECO:0000256" key="1">
    <source>
        <dbReference type="ARBA" id="ARBA00004141"/>
    </source>
</evidence>
<dbReference type="Proteomes" id="UP001595075">
    <property type="component" value="Unassembled WGS sequence"/>
</dbReference>
<dbReference type="InterPro" id="IPR007568">
    <property type="entry name" value="RTA1"/>
</dbReference>
<protein>
    <recommendedName>
        <fullName evidence="8">RTA1-domain-containing protein</fullName>
    </recommendedName>
</protein>
<reference evidence="6 7" key="1">
    <citation type="journal article" date="2024" name="Commun. Biol.">
        <title>Comparative genomic analysis of thermophilic fungi reveals convergent evolutionary adaptations and gene losses.</title>
        <authorList>
            <person name="Steindorff A.S."/>
            <person name="Aguilar-Pontes M.V."/>
            <person name="Robinson A.J."/>
            <person name="Andreopoulos B."/>
            <person name="LaButti K."/>
            <person name="Kuo A."/>
            <person name="Mondo S."/>
            <person name="Riley R."/>
            <person name="Otillar R."/>
            <person name="Haridas S."/>
            <person name="Lipzen A."/>
            <person name="Grimwood J."/>
            <person name="Schmutz J."/>
            <person name="Clum A."/>
            <person name="Reid I.D."/>
            <person name="Moisan M.C."/>
            <person name="Butler G."/>
            <person name="Nguyen T.T.M."/>
            <person name="Dewar K."/>
            <person name="Conant G."/>
            <person name="Drula E."/>
            <person name="Henrissat B."/>
            <person name="Hansel C."/>
            <person name="Singer S."/>
            <person name="Hutchinson M.I."/>
            <person name="de Vries R.P."/>
            <person name="Natvig D.O."/>
            <person name="Powell A.J."/>
            <person name="Tsang A."/>
            <person name="Grigoriev I.V."/>
        </authorList>
    </citation>
    <scope>NUCLEOTIDE SEQUENCE [LARGE SCALE GENOMIC DNA]</scope>
    <source>
        <strain evidence="6 7">CBS 494.80</strain>
    </source>
</reference>
<keyword evidence="7" id="KW-1185">Reference proteome</keyword>
<evidence type="ECO:0000256" key="2">
    <source>
        <dbReference type="ARBA" id="ARBA00022692"/>
    </source>
</evidence>
<evidence type="ECO:0008006" key="8">
    <source>
        <dbReference type="Google" id="ProtNLM"/>
    </source>
</evidence>
<dbReference type="Pfam" id="PF04479">
    <property type="entry name" value="RTA1"/>
    <property type="match status" value="1"/>
</dbReference>
<proteinExistence type="predicted"/>
<comment type="subcellular location">
    <subcellularLocation>
        <location evidence="1">Membrane</location>
        <topology evidence="1">Multi-pass membrane protein</topology>
    </subcellularLocation>
</comment>